<dbReference type="EMBL" id="JASOOY020000020">
    <property type="protein sequence ID" value="MEO3717285.1"/>
    <property type="molecule type" value="Genomic_DNA"/>
</dbReference>
<feature type="domain" description="DHFR" evidence="8">
    <location>
        <begin position="14"/>
        <end position="173"/>
    </location>
</feature>
<evidence type="ECO:0000256" key="4">
    <source>
        <dbReference type="ARBA" id="ARBA00022563"/>
    </source>
</evidence>
<evidence type="ECO:0000256" key="7">
    <source>
        <dbReference type="PIRNR" id="PIRNR000194"/>
    </source>
</evidence>
<comment type="catalytic activity">
    <reaction evidence="7">
        <text>(6S)-5,6,7,8-tetrahydrofolate + NADP(+) = 7,8-dihydrofolate + NADPH + H(+)</text>
        <dbReference type="Rhea" id="RHEA:15009"/>
        <dbReference type="ChEBI" id="CHEBI:15378"/>
        <dbReference type="ChEBI" id="CHEBI:57451"/>
        <dbReference type="ChEBI" id="CHEBI:57453"/>
        <dbReference type="ChEBI" id="CHEBI:57783"/>
        <dbReference type="ChEBI" id="CHEBI:58349"/>
        <dbReference type="EC" id="1.5.1.3"/>
    </reaction>
</comment>
<reference evidence="9" key="1">
    <citation type="submission" date="2023-05" db="EMBL/GenBank/DDBJ databases">
        <authorList>
            <person name="Du J."/>
        </authorList>
    </citation>
    <scope>NUCLEOTIDE SEQUENCE</scope>
    <source>
        <strain evidence="9">UMB1064</strain>
    </source>
</reference>
<comment type="caution">
    <text evidence="9">The sequence shown here is derived from an EMBL/GenBank/DDBJ whole genome shotgun (WGS) entry which is preliminary data.</text>
</comment>
<dbReference type="PANTHER" id="PTHR48069">
    <property type="entry name" value="DIHYDROFOLATE REDUCTASE"/>
    <property type="match status" value="1"/>
</dbReference>
<dbReference type="InterPro" id="IPR012259">
    <property type="entry name" value="DHFR"/>
</dbReference>
<dbReference type="InterPro" id="IPR001796">
    <property type="entry name" value="DHFR_dom"/>
</dbReference>
<reference evidence="9" key="2">
    <citation type="submission" date="2024-05" db="EMBL/GenBank/DDBJ databases">
        <authorList>
            <person name="Wolfe A."/>
        </authorList>
    </citation>
    <scope>NUCLEOTIDE SEQUENCE</scope>
    <source>
        <strain evidence="9">UMB1064</strain>
    </source>
</reference>
<dbReference type="GO" id="GO:0046655">
    <property type="term" value="P:folic acid metabolic process"/>
    <property type="evidence" value="ECO:0007669"/>
    <property type="project" value="TreeGrafter"/>
</dbReference>
<dbReference type="PROSITE" id="PS51330">
    <property type="entry name" value="DHFR_2"/>
    <property type="match status" value="1"/>
</dbReference>
<dbReference type="Gene3D" id="3.40.430.10">
    <property type="entry name" value="Dihydrofolate Reductase, subunit A"/>
    <property type="match status" value="1"/>
</dbReference>
<name>A0AAW9SQ50_CORAY</name>
<dbReference type="GO" id="GO:0005829">
    <property type="term" value="C:cytosol"/>
    <property type="evidence" value="ECO:0007669"/>
    <property type="project" value="TreeGrafter"/>
</dbReference>
<dbReference type="GO" id="GO:0046654">
    <property type="term" value="P:tetrahydrofolate biosynthetic process"/>
    <property type="evidence" value="ECO:0007669"/>
    <property type="project" value="InterPro"/>
</dbReference>
<dbReference type="EC" id="1.5.1.3" evidence="3 7"/>
<dbReference type="PIRSF" id="PIRSF000194">
    <property type="entry name" value="DHFR"/>
    <property type="match status" value="1"/>
</dbReference>
<comment type="pathway">
    <text evidence="1 7">Cofactor biosynthesis; tetrahydrofolate biosynthesis; 5,6,7,8-tetrahydrofolate from 7,8-dihydrofolate: step 1/1.</text>
</comment>
<dbReference type="GO" id="GO:0006730">
    <property type="term" value="P:one-carbon metabolic process"/>
    <property type="evidence" value="ECO:0007669"/>
    <property type="project" value="UniProtKB-KW"/>
</dbReference>
<proteinExistence type="inferred from homology"/>
<evidence type="ECO:0000256" key="5">
    <source>
        <dbReference type="ARBA" id="ARBA00022857"/>
    </source>
</evidence>
<evidence type="ECO:0000256" key="3">
    <source>
        <dbReference type="ARBA" id="ARBA00012856"/>
    </source>
</evidence>
<keyword evidence="5 7" id="KW-0521">NADP</keyword>
<protein>
    <recommendedName>
        <fullName evidence="3 7">Dihydrofolate reductase</fullName>
        <ecNumber evidence="3 7">1.5.1.3</ecNumber>
    </recommendedName>
</protein>
<organism evidence="9 10">
    <name type="scientific">Corynebacterium amycolatum</name>
    <dbReference type="NCBI Taxonomy" id="43765"/>
    <lineage>
        <taxon>Bacteria</taxon>
        <taxon>Bacillati</taxon>
        <taxon>Actinomycetota</taxon>
        <taxon>Actinomycetes</taxon>
        <taxon>Mycobacteriales</taxon>
        <taxon>Corynebacteriaceae</taxon>
        <taxon>Corynebacterium</taxon>
    </lineage>
</organism>
<dbReference type="GO" id="GO:0004146">
    <property type="term" value="F:dihydrofolate reductase activity"/>
    <property type="evidence" value="ECO:0007669"/>
    <property type="project" value="UniProtKB-EC"/>
</dbReference>
<dbReference type="RefSeq" id="WP_048731587.1">
    <property type="nucleotide sequence ID" value="NZ_JASOMP010000010.1"/>
</dbReference>
<dbReference type="SUPFAM" id="SSF53597">
    <property type="entry name" value="Dihydrofolate reductase-like"/>
    <property type="match status" value="1"/>
</dbReference>
<evidence type="ECO:0000313" key="10">
    <source>
        <dbReference type="Proteomes" id="UP001223646"/>
    </source>
</evidence>
<dbReference type="AlphaFoldDB" id="A0AAW9SQ50"/>
<sequence length="176" mass="19332">MNESTASTSARPPFVGMIWAQSRAGIIGDGATTPWHLPEDLQHFKTTTMGAPVIMGRRTWDSLNPKFRPLPGRRNIVLSRSVSDFPGAESAASLEAALAAVADEPAAWILGGGRVYRDALSLADECVVTDIDTDVDVPVPVMAPDLYDWVRVEDGPWQTSTTGLRYRFCTWRRLED</sequence>
<dbReference type="InterPro" id="IPR024072">
    <property type="entry name" value="DHFR-like_dom_sf"/>
</dbReference>
<dbReference type="GO" id="GO:0050661">
    <property type="term" value="F:NADP binding"/>
    <property type="evidence" value="ECO:0007669"/>
    <property type="project" value="InterPro"/>
</dbReference>
<dbReference type="PANTHER" id="PTHR48069:SF3">
    <property type="entry name" value="DIHYDROFOLATE REDUCTASE"/>
    <property type="match status" value="1"/>
</dbReference>
<gene>
    <name evidence="9" type="ORF">QP460_006755</name>
</gene>
<keyword evidence="4 7" id="KW-0554">One-carbon metabolism</keyword>
<dbReference type="CDD" id="cd00209">
    <property type="entry name" value="DHFR"/>
    <property type="match status" value="1"/>
</dbReference>
<evidence type="ECO:0000259" key="8">
    <source>
        <dbReference type="PROSITE" id="PS51330"/>
    </source>
</evidence>
<dbReference type="Pfam" id="PF00186">
    <property type="entry name" value="DHFR_1"/>
    <property type="match status" value="1"/>
</dbReference>
<evidence type="ECO:0000256" key="2">
    <source>
        <dbReference type="ARBA" id="ARBA00009539"/>
    </source>
</evidence>
<accession>A0AAW9SQ50</accession>
<dbReference type="GO" id="GO:0046452">
    <property type="term" value="P:dihydrofolate metabolic process"/>
    <property type="evidence" value="ECO:0007669"/>
    <property type="project" value="TreeGrafter"/>
</dbReference>
<evidence type="ECO:0000313" key="9">
    <source>
        <dbReference type="EMBL" id="MEO3717285.1"/>
    </source>
</evidence>
<comment type="similarity">
    <text evidence="2 7">Belongs to the dihydrofolate reductase family.</text>
</comment>
<evidence type="ECO:0000256" key="1">
    <source>
        <dbReference type="ARBA" id="ARBA00004903"/>
    </source>
</evidence>
<evidence type="ECO:0000256" key="6">
    <source>
        <dbReference type="ARBA" id="ARBA00023002"/>
    </source>
</evidence>
<dbReference type="PRINTS" id="PR00070">
    <property type="entry name" value="DHFR"/>
</dbReference>
<comment type="function">
    <text evidence="7">Key enzyme in folate metabolism. Catalyzes an essential reaction for de novo glycine and purine synthesis, and for DNA precursor synthesis.</text>
</comment>
<dbReference type="Proteomes" id="UP001223646">
    <property type="component" value="Unassembled WGS sequence"/>
</dbReference>
<keyword evidence="6 7" id="KW-0560">Oxidoreductase</keyword>